<reference evidence="1" key="2">
    <citation type="submission" date="2014-06" db="EMBL/GenBank/DDBJ databases">
        <title>Draft genome sequence of Eubacterium siraeum (DSM 15702).</title>
        <authorList>
            <person name="Sudarsanam P."/>
            <person name="Ley R."/>
            <person name="Guruge J."/>
            <person name="Turnbaugh P.J."/>
            <person name="Mahowald M."/>
            <person name="Liep D."/>
            <person name="Gordon J."/>
        </authorList>
    </citation>
    <scope>NUCLEOTIDE SEQUENCE</scope>
    <source>
        <strain evidence="1">DSM 15702</strain>
    </source>
</reference>
<name>B0MK35_9FIRM</name>
<protein>
    <submittedName>
        <fullName evidence="1">Uncharacterized protein</fullName>
    </submittedName>
</protein>
<gene>
    <name evidence="1" type="ORF">EUBSIR_00167</name>
</gene>
<dbReference type="Proteomes" id="UP000005326">
    <property type="component" value="Unassembled WGS sequence"/>
</dbReference>
<reference evidence="1" key="1">
    <citation type="submission" date="2007-10" db="EMBL/GenBank/DDBJ databases">
        <authorList>
            <person name="Fulton L."/>
            <person name="Clifton S."/>
            <person name="Fulton B."/>
            <person name="Xu J."/>
            <person name="Minx P."/>
            <person name="Pepin K.H."/>
            <person name="Johnson M."/>
            <person name="Thiruvilangam P."/>
            <person name="Bhonagiri V."/>
            <person name="Nash W.E."/>
            <person name="Mardis E.R."/>
            <person name="Wilson R.K."/>
        </authorList>
    </citation>
    <scope>NUCLEOTIDE SEQUENCE [LARGE SCALE GENOMIC DNA]</scope>
    <source>
        <strain evidence="1">DSM 15702</strain>
    </source>
</reference>
<accession>B0MK35</accession>
<dbReference type="AlphaFoldDB" id="B0MK35"/>
<organism evidence="1 2">
    <name type="scientific">[Eubacterium] siraeum DSM 15702</name>
    <dbReference type="NCBI Taxonomy" id="428128"/>
    <lineage>
        <taxon>Bacteria</taxon>
        <taxon>Bacillati</taxon>
        <taxon>Bacillota</taxon>
        <taxon>Clostridia</taxon>
        <taxon>Eubacteriales</taxon>
        <taxon>Oscillospiraceae</taxon>
        <taxon>Oscillospiraceae incertae sedis</taxon>
    </lineage>
</organism>
<evidence type="ECO:0000313" key="1">
    <source>
        <dbReference type="EMBL" id="EDS01967.1"/>
    </source>
</evidence>
<keyword evidence="2" id="KW-1185">Reference proteome</keyword>
<proteinExistence type="predicted"/>
<dbReference type="EMBL" id="ABCA03000023">
    <property type="protein sequence ID" value="EDS01967.1"/>
    <property type="molecule type" value="Genomic_DNA"/>
</dbReference>
<evidence type="ECO:0000313" key="2">
    <source>
        <dbReference type="Proteomes" id="UP000005326"/>
    </source>
</evidence>
<sequence>MEYDILSVQKTPRVTEKVLRRNSSAYIYSEDPRGILDLTAQTVKHKKLLHFSRR</sequence>
<comment type="caution">
    <text evidence="1">The sequence shown here is derived from an EMBL/GenBank/DDBJ whole genome shotgun (WGS) entry which is preliminary data.</text>
</comment>